<accession>A0A1E1K8C9</accession>
<evidence type="ECO:0000313" key="1">
    <source>
        <dbReference type="EMBL" id="CZS94348.1"/>
    </source>
</evidence>
<proteinExistence type="predicted"/>
<name>A0A1E1K8C9_9HELO</name>
<keyword evidence="2" id="KW-1185">Reference proteome</keyword>
<gene>
    <name evidence="1" type="ORF">RCO7_10293</name>
</gene>
<dbReference type="AlphaFoldDB" id="A0A1E1K8C9"/>
<evidence type="ECO:0000313" key="2">
    <source>
        <dbReference type="Proteomes" id="UP000178129"/>
    </source>
</evidence>
<sequence length="515" mass="57489">MSRLRERLDSVTFDRSDDYENDTLRLKEEIEFSKQCLEVCREATNQVSTQKIHVIGEVVADGDCDQVVVTALADLFHVGTVKAQGRSMQLVGSMPADTLREMSKDRYGSRFASLDGRLEVGQLEAVAVSPSPLVTTKIDSSAIQSDQVQESGSLATVEGIYNRPSSNEVRKRRAEGGMKSFFSSVSGLENGMRGGCHARHCALRGLILNDIRYSASYYSIVDYPTNTDNERCFSIVKSRLQAYIESRVEAHKPPSPSNNHGALDGTNQALLSSFRLKRIAGTGLKEKLITAPPRQKQLVVGKDEKLVQDTALWLKDELKNMSMETYIRENIFSDISQFQLKDEACTLADHLWKLSDEVENESAAVVWSIRYIATCASVVGTVFTSPSKVLTDLEEPSTFLNQVSSRTLEHWQGLVRIVNTIVNMMLLKWGDKAYVIYHIFAVKRNLLSNIARESHASQKIFASKVAEALELIDAPYGFDGERLFNPARVLSGILLTKRCDVQVSDIKYEITLLKL</sequence>
<dbReference type="Proteomes" id="UP000178129">
    <property type="component" value="Unassembled WGS sequence"/>
</dbReference>
<reference evidence="2" key="1">
    <citation type="submission" date="2016-03" db="EMBL/GenBank/DDBJ databases">
        <authorList>
            <person name="Ploux O."/>
        </authorList>
    </citation>
    <scope>NUCLEOTIDE SEQUENCE [LARGE SCALE GENOMIC DNA]</scope>
    <source>
        <strain evidence="2">UK7</strain>
    </source>
</reference>
<dbReference type="EMBL" id="FJUW01000008">
    <property type="protein sequence ID" value="CZS94348.1"/>
    <property type="molecule type" value="Genomic_DNA"/>
</dbReference>
<organism evidence="1 2">
    <name type="scientific">Rhynchosporium graminicola</name>
    <dbReference type="NCBI Taxonomy" id="2792576"/>
    <lineage>
        <taxon>Eukaryota</taxon>
        <taxon>Fungi</taxon>
        <taxon>Dikarya</taxon>
        <taxon>Ascomycota</taxon>
        <taxon>Pezizomycotina</taxon>
        <taxon>Leotiomycetes</taxon>
        <taxon>Helotiales</taxon>
        <taxon>Ploettnerulaceae</taxon>
        <taxon>Rhynchosporium</taxon>
    </lineage>
</organism>
<dbReference type="InParanoid" id="A0A1E1K8C9"/>
<protein>
    <submittedName>
        <fullName evidence="1">Uncharacterized protein</fullName>
    </submittedName>
</protein>
<comment type="caution">
    <text evidence="1">The sequence shown here is derived from an EMBL/GenBank/DDBJ whole genome shotgun (WGS) entry which is preliminary data.</text>
</comment>